<accession>A0AAN9EDY1</accession>
<dbReference type="EMBL" id="JAYWIO010000007">
    <property type="protein sequence ID" value="KAK7250933.1"/>
    <property type="molecule type" value="Genomic_DNA"/>
</dbReference>
<feature type="compositionally biased region" description="Polar residues" evidence="1">
    <location>
        <begin position="22"/>
        <end position="31"/>
    </location>
</feature>
<evidence type="ECO:0000256" key="1">
    <source>
        <dbReference type="SAM" id="MobiDB-lite"/>
    </source>
</evidence>
<evidence type="ECO:0000313" key="3">
    <source>
        <dbReference type="Proteomes" id="UP001372338"/>
    </source>
</evidence>
<feature type="compositionally biased region" description="Basic and acidic residues" evidence="1">
    <location>
        <begin position="32"/>
        <end position="41"/>
    </location>
</feature>
<proteinExistence type="predicted"/>
<dbReference type="Proteomes" id="UP001372338">
    <property type="component" value="Unassembled WGS sequence"/>
</dbReference>
<gene>
    <name evidence="2" type="ORF">RIF29_33723</name>
</gene>
<organism evidence="2 3">
    <name type="scientific">Crotalaria pallida</name>
    <name type="common">Smooth rattlebox</name>
    <name type="synonym">Crotalaria striata</name>
    <dbReference type="NCBI Taxonomy" id="3830"/>
    <lineage>
        <taxon>Eukaryota</taxon>
        <taxon>Viridiplantae</taxon>
        <taxon>Streptophyta</taxon>
        <taxon>Embryophyta</taxon>
        <taxon>Tracheophyta</taxon>
        <taxon>Spermatophyta</taxon>
        <taxon>Magnoliopsida</taxon>
        <taxon>eudicotyledons</taxon>
        <taxon>Gunneridae</taxon>
        <taxon>Pentapetalae</taxon>
        <taxon>rosids</taxon>
        <taxon>fabids</taxon>
        <taxon>Fabales</taxon>
        <taxon>Fabaceae</taxon>
        <taxon>Papilionoideae</taxon>
        <taxon>50 kb inversion clade</taxon>
        <taxon>genistoids sensu lato</taxon>
        <taxon>core genistoids</taxon>
        <taxon>Crotalarieae</taxon>
        <taxon>Crotalaria</taxon>
    </lineage>
</organism>
<evidence type="ECO:0000313" key="2">
    <source>
        <dbReference type="EMBL" id="KAK7250933.1"/>
    </source>
</evidence>
<sequence>MRSVIPLWSRPKVDASLEANDESPSTTIERTTTNDKNEKRKGPVASSKKPKKDSCGTTQNCVKCSVLWCLIF</sequence>
<protein>
    <submittedName>
        <fullName evidence="2">Uncharacterized protein</fullName>
    </submittedName>
</protein>
<reference evidence="2 3" key="1">
    <citation type="submission" date="2024-01" db="EMBL/GenBank/DDBJ databases">
        <title>The genomes of 5 underutilized Papilionoideae crops provide insights into root nodulation and disease resistanc.</title>
        <authorList>
            <person name="Yuan L."/>
        </authorList>
    </citation>
    <scope>NUCLEOTIDE SEQUENCE [LARGE SCALE GENOMIC DNA]</scope>
    <source>
        <strain evidence="2">ZHUSHIDOU_FW_LH</strain>
        <tissue evidence="2">Leaf</tissue>
    </source>
</reference>
<keyword evidence="3" id="KW-1185">Reference proteome</keyword>
<dbReference type="AlphaFoldDB" id="A0AAN9EDY1"/>
<comment type="caution">
    <text evidence="2">The sequence shown here is derived from an EMBL/GenBank/DDBJ whole genome shotgun (WGS) entry which is preliminary data.</text>
</comment>
<feature type="region of interest" description="Disordered" evidence="1">
    <location>
        <begin position="13"/>
        <end position="58"/>
    </location>
</feature>
<name>A0AAN9EDY1_CROPI</name>